<keyword evidence="2" id="KW-1185">Reference proteome</keyword>
<evidence type="ECO:0000313" key="1">
    <source>
        <dbReference type="EMBL" id="KYM98198.1"/>
    </source>
</evidence>
<accession>A0A151ICR8</accession>
<name>A0A151ICR8_9HYME</name>
<gene>
    <name evidence="1" type="ORF">ALC62_11103</name>
</gene>
<reference evidence="1 2" key="1">
    <citation type="submission" date="2016-03" db="EMBL/GenBank/DDBJ databases">
        <title>Cyphomyrmex costatus WGS genome.</title>
        <authorList>
            <person name="Nygaard S."/>
            <person name="Hu H."/>
            <person name="Boomsma J."/>
            <person name="Zhang G."/>
        </authorList>
    </citation>
    <scope>NUCLEOTIDE SEQUENCE [LARGE SCALE GENOMIC DNA]</scope>
    <source>
        <strain evidence="1">MS0001</strain>
        <tissue evidence="1">Whole body</tissue>
    </source>
</reference>
<dbReference type="EMBL" id="KQ978004">
    <property type="protein sequence ID" value="KYM98198.1"/>
    <property type="molecule type" value="Genomic_DNA"/>
</dbReference>
<dbReference type="GO" id="GO:0003676">
    <property type="term" value="F:nucleic acid binding"/>
    <property type="evidence" value="ECO:0007669"/>
    <property type="project" value="InterPro"/>
</dbReference>
<proteinExistence type="predicted"/>
<evidence type="ECO:0000313" key="2">
    <source>
        <dbReference type="Proteomes" id="UP000078542"/>
    </source>
</evidence>
<dbReference type="InterPro" id="IPR036397">
    <property type="entry name" value="RNaseH_sf"/>
</dbReference>
<dbReference type="STRING" id="456900.A0A151ICR8"/>
<dbReference type="AlphaFoldDB" id="A0A151ICR8"/>
<dbReference type="Proteomes" id="UP000078542">
    <property type="component" value="Unassembled WGS sequence"/>
</dbReference>
<protein>
    <submittedName>
        <fullName evidence="1">Uncharacterized protein</fullName>
    </submittedName>
</protein>
<dbReference type="Gene3D" id="3.30.420.10">
    <property type="entry name" value="Ribonuclease H-like superfamily/Ribonuclease H"/>
    <property type="match status" value="1"/>
</dbReference>
<organism evidence="1 2">
    <name type="scientific">Cyphomyrmex costatus</name>
    <dbReference type="NCBI Taxonomy" id="456900"/>
    <lineage>
        <taxon>Eukaryota</taxon>
        <taxon>Metazoa</taxon>
        <taxon>Ecdysozoa</taxon>
        <taxon>Arthropoda</taxon>
        <taxon>Hexapoda</taxon>
        <taxon>Insecta</taxon>
        <taxon>Pterygota</taxon>
        <taxon>Neoptera</taxon>
        <taxon>Endopterygota</taxon>
        <taxon>Hymenoptera</taxon>
        <taxon>Apocrita</taxon>
        <taxon>Aculeata</taxon>
        <taxon>Formicoidea</taxon>
        <taxon>Formicidae</taxon>
        <taxon>Myrmicinae</taxon>
        <taxon>Cyphomyrmex</taxon>
    </lineage>
</organism>
<sequence length="273" mass="31815">MAHLPKRAFSSAHSDDVLLTPTVIDFPAVILPRPSVRVREYIFAEIYHHAFLTTRRRTREERNGQDKRELLFRNFGHSRPAKCCDMEQTVNTAGRLGYRAYRDVLPMADLLTPSMQLEWKVLLHSTYSPDLAPSDYYLFRSMRVLIRQNGSERIHGMWRNIATCRSHRARSKKARAHNSAYSRVLSGVWYYPIIHDVHIEPAHEVKKRSISQPVRILLSYDESVFRCASVTAIHLNKYAFYRHCLVFTLVVNVPNPLRILYNAQRDLLLAELI</sequence>